<keyword evidence="6" id="KW-0863">Zinc-finger</keyword>
<dbReference type="InterPro" id="IPR013083">
    <property type="entry name" value="Znf_RING/FYVE/PHD"/>
</dbReference>
<reference evidence="11 12" key="1">
    <citation type="submission" date="2018-07" db="EMBL/GenBank/DDBJ databases">
        <title>The complete nuclear genome of the prasinophyte Chloropicon primus (CCMP1205).</title>
        <authorList>
            <person name="Pombert J.-F."/>
            <person name="Otis C."/>
            <person name="Turmel M."/>
            <person name="Lemieux C."/>
        </authorList>
    </citation>
    <scope>NUCLEOTIDE SEQUENCE [LARGE SCALE GENOMIC DNA]</scope>
    <source>
        <strain evidence="11 12">CCMP1205</strain>
    </source>
</reference>
<evidence type="ECO:0008006" key="13">
    <source>
        <dbReference type="Google" id="ProtNLM"/>
    </source>
</evidence>
<evidence type="ECO:0000313" key="11">
    <source>
        <dbReference type="EMBL" id="QDZ25658.1"/>
    </source>
</evidence>
<dbReference type="GO" id="GO:0008270">
    <property type="term" value="F:zinc ion binding"/>
    <property type="evidence" value="ECO:0007669"/>
    <property type="project" value="UniProtKB-KW"/>
</dbReference>
<keyword evidence="5" id="KW-0479">Metal-binding</keyword>
<evidence type="ECO:0000256" key="7">
    <source>
        <dbReference type="ARBA" id="ARBA00022786"/>
    </source>
</evidence>
<dbReference type="GO" id="GO:0005634">
    <property type="term" value="C:nucleus"/>
    <property type="evidence" value="ECO:0007669"/>
    <property type="project" value="UniProtKB-SubCell"/>
</dbReference>
<organism evidence="11 12">
    <name type="scientific">Chloropicon primus</name>
    <dbReference type="NCBI Taxonomy" id="1764295"/>
    <lineage>
        <taxon>Eukaryota</taxon>
        <taxon>Viridiplantae</taxon>
        <taxon>Chlorophyta</taxon>
        <taxon>Chloropicophyceae</taxon>
        <taxon>Chloropicales</taxon>
        <taxon>Chloropicaceae</taxon>
        <taxon>Chloropicon</taxon>
    </lineage>
</organism>
<evidence type="ECO:0000256" key="5">
    <source>
        <dbReference type="ARBA" id="ARBA00022723"/>
    </source>
</evidence>
<evidence type="ECO:0000256" key="1">
    <source>
        <dbReference type="ARBA" id="ARBA00004123"/>
    </source>
</evidence>
<keyword evidence="4" id="KW-0808">Transferase</keyword>
<keyword evidence="9" id="KW-0539">Nucleus</keyword>
<name>A0A5B8MY29_9CHLO</name>
<evidence type="ECO:0000256" key="10">
    <source>
        <dbReference type="SAM" id="MobiDB-lite"/>
    </source>
</evidence>
<dbReference type="STRING" id="1764295.A0A5B8MY29"/>
<keyword evidence="8" id="KW-0862">Zinc</keyword>
<comment type="pathway">
    <text evidence="2">Protein modification; protein sumoylation.</text>
</comment>
<dbReference type="EMBL" id="CP031051">
    <property type="protein sequence ID" value="QDZ25658.1"/>
    <property type="molecule type" value="Genomic_DNA"/>
</dbReference>
<dbReference type="GO" id="GO:0030915">
    <property type="term" value="C:Smc5-Smc6 complex"/>
    <property type="evidence" value="ECO:0007669"/>
    <property type="project" value="InterPro"/>
</dbReference>
<sequence length="268" mass="30121">MNSPYAWGSPARRTHGGASTSQYYGGSKTAYLLRLEKLQKESERMVVDANQVIADLLDAALFAKEAKDDKLVAQLKESFKEILLKQNQVKRRGEGIASAIEEGKTPQEIIQWVEQAQEQNEGSQWINIERHSDKWSEFVRKIEGKEVSGVQPEDEEEDIICVEPTQAQKAGLKNQRCPITAVDVTELVDPVSDTKGYIYERKALLQYLQRSGRPCPRVCPIAGSQHIVAPDELQSAELQIRKLKRLKKTFGETQTQAGGTQNDRVLDL</sequence>
<evidence type="ECO:0000256" key="4">
    <source>
        <dbReference type="ARBA" id="ARBA00022679"/>
    </source>
</evidence>
<dbReference type="Gene3D" id="3.30.40.10">
    <property type="entry name" value="Zinc/RING finger domain, C3HC4 (zinc finger)"/>
    <property type="match status" value="1"/>
</dbReference>
<dbReference type="GO" id="GO:0061665">
    <property type="term" value="F:SUMO ligase activity"/>
    <property type="evidence" value="ECO:0007669"/>
    <property type="project" value="TreeGrafter"/>
</dbReference>
<dbReference type="PANTHER" id="PTHR21330:SF1">
    <property type="entry name" value="E3 SUMO-PROTEIN LIGASE NSE2"/>
    <property type="match status" value="1"/>
</dbReference>
<dbReference type="InterPro" id="IPR026846">
    <property type="entry name" value="Nse2(Mms21)"/>
</dbReference>
<evidence type="ECO:0000313" key="12">
    <source>
        <dbReference type="Proteomes" id="UP000316726"/>
    </source>
</evidence>
<dbReference type="Proteomes" id="UP000316726">
    <property type="component" value="Chromosome 18"/>
</dbReference>
<accession>A0A5B8MY29</accession>
<gene>
    <name evidence="11" type="ORF">A3770_18p81760</name>
</gene>
<evidence type="ECO:0000256" key="6">
    <source>
        <dbReference type="ARBA" id="ARBA00022771"/>
    </source>
</evidence>
<proteinExistence type="inferred from homology"/>
<evidence type="ECO:0000256" key="2">
    <source>
        <dbReference type="ARBA" id="ARBA00004718"/>
    </source>
</evidence>
<dbReference type="PANTHER" id="PTHR21330">
    <property type="entry name" value="E3 SUMO-PROTEIN LIGASE NSE2"/>
    <property type="match status" value="1"/>
</dbReference>
<keyword evidence="7" id="KW-0833">Ubl conjugation pathway</keyword>
<evidence type="ECO:0000256" key="3">
    <source>
        <dbReference type="ARBA" id="ARBA00008212"/>
    </source>
</evidence>
<keyword evidence="12" id="KW-1185">Reference proteome</keyword>
<dbReference type="CDD" id="cd16651">
    <property type="entry name" value="SPL-RING_NSE2"/>
    <property type="match status" value="1"/>
</dbReference>
<dbReference type="InterPro" id="IPR004181">
    <property type="entry name" value="Znf_MIZ"/>
</dbReference>
<evidence type="ECO:0000256" key="9">
    <source>
        <dbReference type="ARBA" id="ARBA00023242"/>
    </source>
</evidence>
<dbReference type="AlphaFoldDB" id="A0A5B8MY29"/>
<feature type="region of interest" description="Disordered" evidence="10">
    <location>
        <begin position="1"/>
        <end position="22"/>
    </location>
</feature>
<dbReference type="OrthoDB" id="511386at2759"/>
<evidence type="ECO:0000256" key="8">
    <source>
        <dbReference type="ARBA" id="ARBA00022833"/>
    </source>
</evidence>
<dbReference type="GO" id="GO:0016925">
    <property type="term" value="P:protein sumoylation"/>
    <property type="evidence" value="ECO:0007669"/>
    <property type="project" value="TreeGrafter"/>
</dbReference>
<protein>
    <recommendedName>
        <fullName evidence="13">SP-RING-type domain-containing protein</fullName>
    </recommendedName>
</protein>
<comment type="subcellular location">
    <subcellularLocation>
        <location evidence="1">Nucleus</location>
    </subcellularLocation>
</comment>
<comment type="similarity">
    <text evidence="3">Belongs to the NSE2 family.</text>
</comment>
<dbReference type="GO" id="GO:0000724">
    <property type="term" value="P:double-strand break repair via homologous recombination"/>
    <property type="evidence" value="ECO:0007669"/>
    <property type="project" value="InterPro"/>
</dbReference>